<feature type="region of interest" description="Disordered" evidence="1">
    <location>
        <begin position="573"/>
        <end position="601"/>
    </location>
</feature>
<feature type="compositionally biased region" description="Basic and acidic residues" evidence="1">
    <location>
        <begin position="249"/>
        <end position="258"/>
    </location>
</feature>
<feature type="compositionally biased region" description="Polar residues" evidence="1">
    <location>
        <begin position="52"/>
        <end position="61"/>
    </location>
</feature>
<feature type="compositionally biased region" description="Polar residues" evidence="1">
    <location>
        <begin position="123"/>
        <end position="145"/>
    </location>
</feature>
<dbReference type="Pfam" id="PF20994">
    <property type="entry name" value="CENPU"/>
    <property type="match status" value="1"/>
</dbReference>
<feature type="compositionally biased region" description="Low complexity" evidence="1">
    <location>
        <begin position="237"/>
        <end position="248"/>
    </location>
</feature>
<feature type="compositionally biased region" description="Basic and acidic residues" evidence="1">
    <location>
        <begin position="427"/>
        <end position="440"/>
    </location>
</feature>
<evidence type="ECO:0000313" key="4">
    <source>
        <dbReference type="Proteomes" id="UP001149165"/>
    </source>
</evidence>
<feature type="compositionally biased region" description="Polar residues" evidence="1">
    <location>
        <begin position="152"/>
        <end position="170"/>
    </location>
</feature>
<proteinExistence type="predicted"/>
<name>A0A9W9F632_9EURO</name>
<feature type="compositionally biased region" description="Basic and acidic residues" evidence="1">
    <location>
        <begin position="300"/>
        <end position="315"/>
    </location>
</feature>
<dbReference type="InterPro" id="IPR048743">
    <property type="entry name" value="AME1"/>
</dbReference>
<reference evidence="3" key="1">
    <citation type="submission" date="2022-11" db="EMBL/GenBank/DDBJ databases">
        <authorList>
            <person name="Petersen C."/>
        </authorList>
    </citation>
    <scope>NUCLEOTIDE SEQUENCE</scope>
    <source>
        <strain evidence="3">IBT 30069</strain>
    </source>
</reference>
<dbReference type="Proteomes" id="UP001149165">
    <property type="component" value="Unassembled WGS sequence"/>
</dbReference>
<feature type="domain" description="Inner kinetochore subunit AME1" evidence="2">
    <location>
        <begin position="552"/>
        <end position="785"/>
    </location>
</feature>
<sequence length="792" mass="85933">MSSTREERLQMRQRGAGTRKIQQVDFGFSFGGAEAGPSDPTPPLFPEPAKPPQTQTISTATPLPPKTSQPESQTRSQSDNTPGSARNNVAQRASTYDIPLDDRPEEPRSHKRRKMNPSDENSETPSRQAPRTSEGDSSNTTQNGASVPEEASATQDADISLNVNNGNKSPDTGVRTDAIEQQLPTETQTPRADSSLQTNTEAPRKSRSPQAPIPEKQAMVESIKSASTKKHQQKSLSPPRSTRSSPQQTKEKKSKEQIQHTNRVSKGGRVPKARVSQSRPTSSGTSASDPDPETSGASEDNQRGTEPEPDTRNVAETKASSQKPPKATKKTRGRNGRSPNSDAAASEATKETIPVVEAEPKATNVQSKKSRGKRPANEQSIPGKATNGKAKGGSAPAPEPEPETRDPEPEAGPSNSRRGKVGKKGKKAAEPKSPVRKEQPEAEADPEPETAPEASKPRRGKANKKAKRATEPGSPATNTEEPSNPEEAPQSEPQQPQEAETQAEPSPSKARAGRRGKKSKKSTEAESATVEEQPETETAQEGRRKTREPRGETVPVTVHRLVNPSALGAIHASVDSGDEDEESTAQNSTQDMEKLPNRGGVNPADVLGQICRETLEKTLTALQNGIANETNTQRRAEWTRKRKAVEAFGSELDSRLLDLSEMLDSNFVLGVQLKKSKREMMDLRGRLYKVRQERESLTLQMDAVRGKHMEEEAAKISRTTINNSLHSLDLALDRSQNRASPTTEPSSADLEFMLRTVADDVSCRAPGAQGGLLNQIRAFNAQLETTARRMER</sequence>
<feature type="compositionally biased region" description="Polar residues" evidence="1">
    <location>
        <begin position="68"/>
        <end position="94"/>
    </location>
</feature>
<feature type="compositionally biased region" description="Basic and acidic residues" evidence="1">
    <location>
        <begin position="540"/>
        <end position="551"/>
    </location>
</feature>
<feature type="compositionally biased region" description="Basic and acidic residues" evidence="1">
    <location>
        <begin position="1"/>
        <end position="10"/>
    </location>
</feature>
<feature type="compositionally biased region" description="Basic residues" evidence="1">
    <location>
        <begin position="417"/>
        <end position="426"/>
    </location>
</feature>
<feature type="region of interest" description="Disordered" evidence="1">
    <location>
        <begin position="1"/>
        <end position="557"/>
    </location>
</feature>
<dbReference type="AlphaFoldDB" id="A0A9W9F632"/>
<dbReference type="OrthoDB" id="5377952at2759"/>
<comment type="caution">
    <text evidence="3">The sequence shown here is derived from an EMBL/GenBank/DDBJ whole genome shotgun (WGS) entry which is preliminary data.</text>
</comment>
<feature type="compositionally biased region" description="Basic residues" evidence="1">
    <location>
        <begin position="511"/>
        <end position="520"/>
    </location>
</feature>
<organism evidence="3 4">
    <name type="scientific">Penicillium angulare</name>
    <dbReference type="NCBI Taxonomy" id="116970"/>
    <lineage>
        <taxon>Eukaryota</taxon>
        <taxon>Fungi</taxon>
        <taxon>Dikarya</taxon>
        <taxon>Ascomycota</taxon>
        <taxon>Pezizomycotina</taxon>
        <taxon>Eurotiomycetes</taxon>
        <taxon>Eurotiomycetidae</taxon>
        <taxon>Eurotiales</taxon>
        <taxon>Aspergillaceae</taxon>
        <taxon>Penicillium</taxon>
    </lineage>
</organism>
<dbReference type="EMBL" id="JAPQKH010000006">
    <property type="protein sequence ID" value="KAJ5094242.1"/>
    <property type="molecule type" value="Genomic_DNA"/>
</dbReference>
<feature type="compositionally biased region" description="Pro residues" evidence="1">
    <location>
        <begin position="39"/>
        <end position="51"/>
    </location>
</feature>
<feature type="compositionally biased region" description="Basic residues" evidence="1">
    <location>
        <begin position="326"/>
        <end position="335"/>
    </location>
</feature>
<gene>
    <name evidence="3" type="ORF">N7456_010103</name>
</gene>
<evidence type="ECO:0000259" key="2">
    <source>
        <dbReference type="Pfam" id="PF20994"/>
    </source>
</evidence>
<protein>
    <recommendedName>
        <fullName evidence="2">Inner kinetochore subunit AME1 domain-containing protein</fullName>
    </recommendedName>
</protein>
<feature type="compositionally biased region" description="Polar residues" evidence="1">
    <location>
        <begin position="182"/>
        <end position="201"/>
    </location>
</feature>
<feature type="compositionally biased region" description="Acidic residues" evidence="1">
    <location>
        <begin position="441"/>
        <end position="450"/>
    </location>
</feature>
<keyword evidence="4" id="KW-1185">Reference proteome</keyword>
<evidence type="ECO:0000313" key="3">
    <source>
        <dbReference type="EMBL" id="KAJ5094242.1"/>
    </source>
</evidence>
<feature type="compositionally biased region" description="Low complexity" evidence="1">
    <location>
        <begin position="480"/>
        <end position="510"/>
    </location>
</feature>
<feature type="compositionally biased region" description="Polar residues" evidence="1">
    <location>
        <begin position="275"/>
        <end position="288"/>
    </location>
</feature>
<evidence type="ECO:0000256" key="1">
    <source>
        <dbReference type="SAM" id="MobiDB-lite"/>
    </source>
</evidence>
<feature type="compositionally biased region" description="Basic residues" evidence="1">
    <location>
        <begin position="457"/>
        <end position="467"/>
    </location>
</feature>
<accession>A0A9W9F632</accession>
<reference evidence="3" key="2">
    <citation type="journal article" date="2023" name="IMA Fungus">
        <title>Comparative genomic study of the Penicillium genus elucidates a diverse pangenome and 15 lateral gene transfer events.</title>
        <authorList>
            <person name="Petersen C."/>
            <person name="Sorensen T."/>
            <person name="Nielsen M.R."/>
            <person name="Sondergaard T.E."/>
            <person name="Sorensen J.L."/>
            <person name="Fitzpatrick D.A."/>
            <person name="Frisvad J.C."/>
            <person name="Nielsen K.L."/>
        </authorList>
    </citation>
    <scope>NUCLEOTIDE SEQUENCE</scope>
    <source>
        <strain evidence="3">IBT 30069</strain>
    </source>
</reference>